<sequence>MSPSKTTLSKVPTTKSFEPPMNVPGTSSNRSYMNSVSASPISGTSNSSPNYPLFENTPERAVGAEQQKNQTSSSTQTEELNSSERALRAQTCPVDIPGPSLQSNDASPKQAAPSQPVRMDSPAVNKPGSSQAGQKFAVPANPANNGLMDPIADESQPVQAGPAVAPSRPAFKRPYPAQGAANSPKIGKWTREFNLFTLKIILIYLSGAGQLQMMSQAGQTGQTQMMAPSTSTQKNSLRTAPAGTSQMTQVTSSNVVKSTSQTGPIKQFPTTPARLPGSVSMSSTTPVLKSNDSQARKKKSTRVVPARPKQDVLMAPSSDRSQSGEVGPTQAGVSGQTASSQSTSADLPPAPETGSSEVEQKRATQIVHPQPQETQAEKSQSAPSSSEAVMPPPRAALKRSCRSKPTVAQQNEEWQRVRMSTPIPDNSLYKIRIGQEFQTNIPEECLSNSDLDRDEAIWRSPESEESQCNPATIRKEYWCTIWRQFEGRILYEDALQHLMKNEYSIEKAFESIEVCLGNLRPRMLLRQAHIEHYKELLQEQAFDDVYYRKFDNKTEKQKDKIRKNAQKYSFAEVKEFYDIFHSRDVAPPEMTKNLCVCKEYFCRKLSFEPRWACANCTGKLRQMAAPRLCLICQAYKEKTGRVRPISDSYWSGDEVRKILAWKSLEEKLQKEVPREDFEKFLKEKERKRIEEERFTEEEERLVQSLPKGSKKPMEHWMKEIDNPFLKNCHPSTTKIDTIVKKRKDDVMNEKAEPRPKRSCVKNSSQGSSRAKENGEAAA</sequence>
<feature type="compositionally biased region" description="Basic and acidic residues" evidence="2">
    <location>
        <begin position="737"/>
        <end position="755"/>
    </location>
</feature>
<feature type="compositionally biased region" description="Low complexity" evidence="2">
    <location>
        <begin position="65"/>
        <end position="84"/>
    </location>
</feature>
<evidence type="ECO:0000313" key="4">
    <source>
        <dbReference type="EMBL" id="EFP01875.1"/>
    </source>
</evidence>
<dbReference type="HOGENOM" id="CLU_020181_0_0_1"/>
<gene>
    <name evidence="4" type="ORF">CRE_06178</name>
</gene>
<protein>
    <recommendedName>
        <fullName evidence="3">ELM2 domain-containing protein</fullName>
    </recommendedName>
</protein>
<feature type="compositionally biased region" description="Basic and acidic residues" evidence="2">
    <location>
        <begin position="769"/>
        <end position="778"/>
    </location>
</feature>
<feature type="domain" description="ELM2" evidence="3">
    <location>
        <begin position="429"/>
        <end position="516"/>
    </location>
</feature>
<reference evidence="4" key="1">
    <citation type="submission" date="2007-07" db="EMBL/GenBank/DDBJ databases">
        <title>PCAP assembly of the Caenorhabditis remanei genome.</title>
        <authorList>
            <consortium name="The Caenorhabditis remanei Sequencing Consortium"/>
            <person name="Wilson R.K."/>
        </authorList>
    </citation>
    <scope>NUCLEOTIDE SEQUENCE [LARGE SCALE GENOMIC DNA]</scope>
    <source>
        <strain evidence="4">PB4641</strain>
    </source>
</reference>
<dbReference type="EMBL" id="DS268780">
    <property type="protein sequence ID" value="EFP01875.1"/>
    <property type="molecule type" value="Genomic_DNA"/>
</dbReference>
<feature type="region of interest" description="Disordered" evidence="2">
    <location>
        <begin position="1"/>
        <end position="182"/>
    </location>
</feature>
<evidence type="ECO:0000256" key="1">
    <source>
        <dbReference type="ARBA" id="ARBA00023242"/>
    </source>
</evidence>
<feature type="compositionally biased region" description="Polar residues" evidence="2">
    <location>
        <begin position="223"/>
        <end position="270"/>
    </location>
</feature>
<feature type="compositionally biased region" description="Polar residues" evidence="2">
    <location>
        <begin position="1"/>
        <end position="16"/>
    </location>
</feature>
<evidence type="ECO:0000256" key="2">
    <source>
        <dbReference type="SAM" id="MobiDB-lite"/>
    </source>
</evidence>
<feature type="compositionally biased region" description="Low complexity" evidence="2">
    <location>
        <begin position="330"/>
        <end position="345"/>
    </location>
</feature>
<keyword evidence="1" id="KW-0539">Nucleus</keyword>
<feature type="region of interest" description="Disordered" evidence="2">
    <location>
        <begin position="727"/>
        <end position="778"/>
    </location>
</feature>
<keyword evidence="5" id="KW-1185">Reference proteome</keyword>
<feature type="compositionally biased region" description="Polar residues" evidence="2">
    <location>
        <begin position="371"/>
        <end position="387"/>
    </location>
</feature>
<dbReference type="Proteomes" id="UP000008281">
    <property type="component" value="Unassembled WGS sequence"/>
</dbReference>
<evidence type="ECO:0000313" key="5">
    <source>
        <dbReference type="Proteomes" id="UP000008281"/>
    </source>
</evidence>
<dbReference type="OMA" id="WACANCT"/>
<evidence type="ECO:0000259" key="3">
    <source>
        <dbReference type="PROSITE" id="PS51156"/>
    </source>
</evidence>
<organism evidence="5">
    <name type="scientific">Caenorhabditis remanei</name>
    <name type="common">Caenorhabditis vulgaris</name>
    <dbReference type="NCBI Taxonomy" id="31234"/>
    <lineage>
        <taxon>Eukaryota</taxon>
        <taxon>Metazoa</taxon>
        <taxon>Ecdysozoa</taxon>
        <taxon>Nematoda</taxon>
        <taxon>Chromadorea</taxon>
        <taxon>Rhabditida</taxon>
        <taxon>Rhabditina</taxon>
        <taxon>Rhabditomorpha</taxon>
        <taxon>Rhabditoidea</taxon>
        <taxon>Rhabditidae</taxon>
        <taxon>Peloderinae</taxon>
        <taxon>Caenorhabditis</taxon>
    </lineage>
</organism>
<proteinExistence type="predicted"/>
<feature type="compositionally biased region" description="Polar residues" evidence="2">
    <location>
        <begin position="279"/>
        <end position="293"/>
    </location>
</feature>
<dbReference type="InterPro" id="IPR000949">
    <property type="entry name" value="ELM2_dom"/>
</dbReference>
<dbReference type="PROSITE" id="PS51156">
    <property type="entry name" value="ELM2"/>
    <property type="match status" value="1"/>
</dbReference>
<feature type="region of interest" description="Disordered" evidence="2">
    <location>
        <begin position="223"/>
        <end position="413"/>
    </location>
</feature>
<dbReference type="InParanoid" id="E3NK50"/>
<dbReference type="AlphaFoldDB" id="E3NK50"/>
<feature type="compositionally biased region" description="Polar residues" evidence="2">
    <location>
        <begin position="24"/>
        <end position="50"/>
    </location>
</feature>
<dbReference type="eggNOG" id="ENOG502S9JK">
    <property type="taxonomic scope" value="Eukaryota"/>
</dbReference>
<accession>E3NK50</accession>
<name>E3NK50_CAERE</name>